<proteinExistence type="predicted"/>
<dbReference type="Pfam" id="PF06776">
    <property type="entry name" value="IalB"/>
    <property type="match status" value="1"/>
</dbReference>
<feature type="region of interest" description="Disordered" evidence="1">
    <location>
        <begin position="205"/>
        <end position="253"/>
    </location>
</feature>
<organism evidence="3 5">
    <name type="scientific">Methylobacterium oxalidis</name>
    <dbReference type="NCBI Taxonomy" id="944322"/>
    <lineage>
        <taxon>Bacteria</taxon>
        <taxon>Pseudomonadati</taxon>
        <taxon>Pseudomonadota</taxon>
        <taxon>Alphaproteobacteria</taxon>
        <taxon>Hyphomicrobiales</taxon>
        <taxon>Methylobacteriaceae</taxon>
        <taxon>Methylobacterium</taxon>
    </lineage>
</organism>
<evidence type="ECO:0000256" key="1">
    <source>
        <dbReference type="SAM" id="MobiDB-lite"/>
    </source>
</evidence>
<feature type="chain" id="PRO_5022180952" description="Invasion-associated locus B family protein" evidence="2">
    <location>
        <begin position="35"/>
        <end position="253"/>
    </location>
</feature>
<dbReference type="InterPro" id="IPR038696">
    <property type="entry name" value="IalB_sf"/>
</dbReference>
<evidence type="ECO:0000256" key="2">
    <source>
        <dbReference type="SAM" id="SignalP"/>
    </source>
</evidence>
<protein>
    <recommendedName>
        <fullName evidence="7">Invasion-associated locus B family protein</fullName>
    </recommendedName>
</protein>
<comment type="caution">
    <text evidence="3">The sequence shown here is derived from an EMBL/GenBank/DDBJ whole genome shotgun (WGS) entry which is preliminary data.</text>
</comment>
<reference evidence="4" key="1">
    <citation type="journal article" date="2014" name="Int. J. Syst. Evol. Microbiol.">
        <title>Complete genome of a new Firmicutes species belonging to the dominant human colonic microbiota ('Ruminococcus bicirculans') reveals two chromosomes and a selective capacity to utilize plant glucans.</title>
        <authorList>
            <consortium name="NISC Comparative Sequencing Program"/>
            <person name="Wegmann U."/>
            <person name="Louis P."/>
            <person name="Goesmann A."/>
            <person name="Henrissat B."/>
            <person name="Duncan S.H."/>
            <person name="Flint H.J."/>
        </authorList>
    </citation>
    <scope>NUCLEOTIDE SEQUENCE</scope>
    <source>
        <strain evidence="4">NBRC 107715</strain>
    </source>
</reference>
<feature type="region of interest" description="Disordered" evidence="1">
    <location>
        <begin position="34"/>
        <end position="69"/>
    </location>
</feature>
<dbReference type="Proteomes" id="UP000321960">
    <property type="component" value="Unassembled WGS sequence"/>
</dbReference>
<reference evidence="6" key="2">
    <citation type="journal article" date="2019" name="Int. J. Syst. Evol. Microbiol.">
        <title>The Global Catalogue of Microorganisms (GCM) 10K type strain sequencing project: providing services to taxonomists for standard genome sequencing and annotation.</title>
        <authorList>
            <consortium name="The Broad Institute Genomics Platform"/>
            <consortium name="The Broad Institute Genome Sequencing Center for Infectious Disease"/>
            <person name="Wu L."/>
            <person name="Ma J."/>
        </authorList>
    </citation>
    <scope>NUCLEOTIDE SEQUENCE [LARGE SCALE GENOMIC DNA]</scope>
    <source>
        <strain evidence="6">NBRC 107715</strain>
    </source>
</reference>
<feature type="compositionally biased region" description="Basic and acidic residues" evidence="1">
    <location>
        <begin position="213"/>
        <end position="233"/>
    </location>
</feature>
<keyword evidence="6" id="KW-1185">Reference proteome</keyword>
<evidence type="ECO:0000313" key="6">
    <source>
        <dbReference type="Proteomes" id="UP001156856"/>
    </source>
</evidence>
<sequence length="253" mass="26487">MFSAQIQTCRRGAARFALSGAALAAALAAGPVRAEQGNPAPPPLTAPPIMAPMPGPTGQQPPQVLNVKPEPGQPGWIKVCNKDQAGNDLCSTTRDFVSEGGKPLMAIALYEMRSGQTKQEARVVRFLVPLGIMIQPGIRFTVDGQQATTGKFNACLPIGCFSEATIGPDTLAALKKGASLKLAVLNQTQRELNFMVPLAGLGPTLDGPAMTEEEQKKYQAEVARRAEEARKLQETAGAPAPAEKPAAAAAPKP</sequence>
<dbReference type="EMBL" id="BJZU01000001">
    <property type="protein sequence ID" value="GEP01998.1"/>
    <property type="molecule type" value="Genomic_DNA"/>
</dbReference>
<reference evidence="3 5" key="3">
    <citation type="submission" date="2019-07" db="EMBL/GenBank/DDBJ databases">
        <title>Whole genome shotgun sequence of Methylobacterium oxalidis NBRC 107715.</title>
        <authorList>
            <person name="Hosoyama A."/>
            <person name="Uohara A."/>
            <person name="Ohji S."/>
            <person name="Ichikawa N."/>
        </authorList>
    </citation>
    <scope>NUCLEOTIDE SEQUENCE [LARGE SCALE GENOMIC DNA]</scope>
    <source>
        <strain evidence="3 5">NBRC 107715</strain>
    </source>
</reference>
<name>A0A512IWC0_9HYPH</name>
<dbReference type="OrthoDB" id="8017994at2"/>
<gene>
    <name evidence="4" type="ORF">GCM10007888_03240</name>
    <name evidence="3" type="ORF">MOX02_00360</name>
</gene>
<dbReference type="EMBL" id="BSPK01000004">
    <property type="protein sequence ID" value="GLS61943.1"/>
    <property type="molecule type" value="Genomic_DNA"/>
</dbReference>
<dbReference type="Gene3D" id="2.60.40.1880">
    <property type="entry name" value="Invasion associated locus B (IalB) protein"/>
    <property type="match status" value="1"/>
</dbReference>
<evidence type="ECO:0008006" key="7">
    <source>
        <dbReference type="Google" id="ProtNLM"/>
    </source>
</evidence>
<feature type="compositionally biased region" description="Low complexity" evidence="1">
    <location>
        <begin position="236"/>
        <end position="253"/>
    </location>
</feature>
<accession>A0A512IWC0</accession>
<evidence type="ECO:0000313" key="3">
    <source>
        <dbReference type="EMBL" id="GEP01998.1"/>
    </source>
</evidence>
<dbReference type="InterPro" id="IPR010642">
    <property type="entry name" value="Invasion_prot_B"/>
</dbReference>
<dbReference type="Proteomes" id="UP001156856">
    <property type="component" value="Unassembled WGS sequence"/>
</dbReference>
<feature type="compositionally biased region" description="Pro residues" evidence="1">
    <location>
        <begin position="39"/>
        <end position="55"/>
    </location>
</feature>
<evidence type="ECO:0000313" key="5">
    <source>
        <dbReference type="Proteomes" id="UP000321960"/>
    </source>
</evidence>
<dbReference type="RefSeq" id="WP_147023678.1">
    <property type="nucleotide sequence ID" value="NZ_BJZU01000001.1"/>
</dbReference>
<feature type="signal peptide" evidence="2">
    <location>
        <begin position="1"/>
        <end position="34"/>
    </location>
</feature>
<keyword evidence="2" id="KW-0732">Signal</keyword>
<evidence type="ECO:0000313" key="4">
    <source>
        <dbReference type="EMBL" id="GLS61943.1"/>
    </source>
</evidence>
<reference evidence="4" key="4">
    <citation type="submission" date="2023-01" db="EMBL/GenBank/DDBJ databases">
        <title>Draft genome sequence of Methylobacterium oxalidis strain NBRC 107715.</title>
        <authorList>
            <person name="Sun Q."/>
            <person name="Mori K."/>
        </authorList>
    </citation>
    <scope>NUCLEOTIDE SEQUENCE</scope>
    <source>
        <strain evidence="4">NBRC 107715</strain>
    </source>
</reference>
<dbReference type="AlphaFoldDB" id="A0A512IWC0"/>